<feature type="signal peptide" evidence="1">
    <location>
        <begin position="1"/>
        <end position="23"/>
    </location>
</feature>
<name>A0AAT9FSG9_9BACT</name>
<sequence length="248" mass="24729">MIPNTRSKLALLSVLFISSGSMASAALFADFTAAGGSGGANSDGFVFSVSDGGVSFDVTASAVIPVGGGANGGDIARINAGLGSTVENTGAFLNVINGTAEVLQFTVSNVSGLSAGESLVVRALLSQNPSSTNADQSGGFGGTFGNVAGDNALITSDDGPSIVVRDADGVDTGSVLLATDENNSNNTGNTFSFSDGDLAFTDSFTIQINDAANNAFVVQGFEFAVVPEPSTSALVGLGGLALLLRRRR</sequence>
<evidence type="ECO:0000256" key="1">
    <source>
        <dbReference type="SAM" id="SignalP"/>
    </source>
</evidence>
<proteinExistence type="predicted"/>
<dbReference type="AlphaFoldDB" id="A0AAT9FSG9"/>
<protein>
    <recommendedName>
        <fullName evidence="2">Ice-binding protein C-terminal domain-containing protein</fullName>
    </recommendedName>
</protein>
<organism evidence="3">
    <name type="scientific">Oceaniferula spumae</name>
    <dbReference type="NCBI Taxonomy" id="2979115"/>
    <lineage>
        <taxon>Bacteria</taxon>
        <taxon>Pseudomonadati</taxon>
        <taxon>Verrucomicrobiota</taxon>
        <taxon>Verrucomicrobiia</taxon>
        <taxon>Verrucomicrobiales</taxon>
        <taxon>Verrucomicrobiaceae</taxon>
        <taxon>Oceaniferula</taxon>
    </lineage>
</organism>
<dbReference type="EMBL" id="AP026866">
    <property type="protein sequence ID" value="BDS08952.1"/>
    <property type="molecule type" value="Genomic_DNA"/>
</dbReference>
<dbReference type="NCBIfam" id="TIGR02595">
    <property type="entry name" value="PEP_CTERM"/>
    <property type="match status" value="1"/>
</dbReference>
<dbReference type="KEGG" id="osu:NT6N_39920"/>
<gene>
    <name evidence="3" type="ORF">NT6N_39920</name>
</gene>
<keyword evidence="1" id="KW-0732">Signal</keyword>
<evidence type="ECO:0000313" key="3">
    <source>
        <dbReference type="EMBL" id="BDS08952.1"/>
    </source>
</evidence>
<reference evidence="3" key="1">
    <citation type="submission" date="2024-07" db="EMBL/GenBank/DDBJ databases">
        <title>Complete genome sequence of Verrucomicrobiaceae bacterium NT6N.</title>
        <authorList>
            <person name="Huang C."/>
            <person name="Takami H."/>
            <person name="Hamasaki K."/>
        </authorList>
    </citation>
    <scope>NUCLEOTIDE SEQUENCE</scope>
    <source>
        <strain evidence="3">NT6N</strain>
    </source>
</reference>
<dbReference type="Pfam" id="PF07589">
    <property type="entry name" value="PEP-CTERM"/>
    <property type="match status" value="1"/>
</dbReference>
<evidence type="ECO:0000259" key="2">
    <source>
        <dbReference type="Pfam" id="PF07589"/>
    </source>
</evidence>
<feature type="domain" description="Ice-binding protein C-terminal" evidence="2">
    <location>
        <begin position="226"/>
        <end position="247"/>
    </location>
</feature>
<feature type="chain" id="PRO_5043355666" description="Ice-binding protein C-terminal domain-containing protein" evidence="1">
    <location>
        <begin position="24"/>
        <end position="248"/>
    </location>
</feature>
<dbReference type="InterPro" id="IPR013424">
    <property type="entry name" value="Ice-binding_C"/>
</dbReference>
<accession>A0AAT9FSG9</accession>